<feature type="compositionally biased region" description="Low complexity" evidence="8">
    <location>
        <begin position="538"/>
        <end position="561"/>
    </location>
</feature>
<name>A0A0F7S9Y6_9BASI</name>
<feature type="compositionally biased region" description="Polar residues" evidence="8">
    <location>
        <begin position="197"/>
        <end position="207"/>
    </location>
</feature>
<dbReference type="CDD" id="cd00067">
    <property type="entry name" value="GAL4"/>
    <property type="match status" value="1"/>
</dbReference>
<dbReference type="InterPro" id="IPR001138">
    <property type="entry name" value="Zn2Cys6_DnaBD"/>
</dbReference>
<keyword evidence="6" id="KW-0949">S-adenosyl-L-methionine</keyword>
<dbReference type="Pfam" id="PF17907">
    <property type="entry name" value="AWS"/>
    <property type="match status" value="1"/>
</dbReference>
<feature type="region of interest" description="Disordered" evidence="8">
    <location>
        <begin position="900"/>
        <end position="955"/>
    </location>
</feature>
<dbReference type="Gene3D" id="4.10.240.10">
    <property type="entry name" value="Zn(2)-C6 fungal-type DNA-binding domain"/>
    <property type="match status" value="1"/>
</dbReference>
<dbReference type="SMART" id="SM00570">
    <property type="entry name" value="AWS"/>
    <property type="match status" value="1"/>
</dbReference>
<dbReference type="SMART" id="SM00317">
    <property type="entry name" value="SET"/>
    <property type="match status" value="1"/>
</dbReference>
<evidence type="ECO:0000256" key="1">
    <source>
        <dbReference type="ARBA" id="ARBA00004123"/>
    </source>
</evidence>
<reference evidence="14" key="1">
    <citation type="submission" date="2014-06" db="EMBL/GenBank/DDBJ databases">
        <authorList>
            <person name="Berkman P.J."/>
        </authorList>
    </citation>
    <scope>NUCLEOTIDE SEQUENCE [LARGE SCALE GENOMIC DNA]</scope>
</reference>
<dbReference type="InterPro" id="IPR006560">
    <property type="entry name" value="AWS_dom"/>
</dbReference>
<dbReference type="InterPro" id="IPR046341">
    <property type="entry name" value="SET_dom_sf"/>
</dbReference>
<evidence type="ECO:0000256" key="6">
    <source>
        <dbReference type="ARBA" id="ARBA00022691"/>
    </source>
</evidence>
<dbReference type="PRINTS" id="PR00929">
    <property type="entry name" value="ATHOOK"/>
</dbReference>
<dbReference type="PROSITE" id="PS50048">
    <property type="entry name" value="ZN2_CY6_FUNGAL_2"/>
    <property type="match status" value="1"/>
</dbReference>
<feature type="compositionally biased region" description="Basic and acidic residues" evidence="8">
    <location>
        <begin position="87"/>
        <end position="96"/>
    </location>
</feature>
<organism evidence="13 14">
    <name type="scientific">Sporisorium scitamineum</name>
    <dbReference type="NCBI Taxonomy" id="49012"/>
    <lineage>
        <taxon>Eukaryota</taxon>
        <taxon>Fungi</taxon>
        <taxon>Dikarya</taxon>
        <taxon>Basidiomycota</taxon>
        <taxon>Ustilaginomycotina</taxon>
        <taxon>Ustilaginomycetes</taxon>
        <taxon>Ustilaginales</taxon>
        <taxon>Ustilaginaceae</taxon>
        <taxon>Sporisorium</taxon>
    </lineage>
</organism>
<gene>
    <name evidence="13" type="primary">SSCI85680.1</name>
</gene>
<evidence type="ECO:0000259" key="9">
    <source>
        <dbReference type="PROSITE" id="PS50048"/>
    </source>
</evidence>
<feature type="domain" description="AWS" evidence="12">
    <location>
        <begin position="678"/>
        <end position="724"/>
    </location>
</feature>
<dbReference type="SMART" id="SM00066">
    <property type="entry name" value="GAL4"/>
    <property type="match status" value="1"/>
</dbReference>
<evidence type="ECO:0000313" key="14">
    <source>
        <dbReference type="Proteomes" id="UP000242770"/>
    </source>
</evidence>
<feature type="compositionally biased region" description="Low complexity" evidence="8">
    <location>
        <begin position="1467"/>
        <end position="1481"/>
    </location>
</feature>
<feature type="domain" description="Post-SET" evidence="11">
    <location>
        <begin position="869"/>
        <end position="885"/>
    </location>
</feature>
<feature type="compositionally biased region" description="Low complexity" evidence="8">
    <location>
        <begin position="934"/>
        <end position="948"/>
    </location>
</feature>
<feature type="compositionally biased region" description="Low complexity" evidence="8">
    <location>
        <begin position="431"/>
        <end position="443"/>
    </location>
</feature>
<dbReference type="Gene3D" id="2.170.270.10">
    <property type="entry name" value="SET domain"/>
    <property type="match status" value="1"/>
</dbReference>
<feature type="compositionally biased region" description="Polar residues" evidence="8">
    <location>
        <begin position="285"/>
        <end position="301"/>
    </location>
</feature>
<dbReference type="GO" id="GO:0008270">
    <property type="term" value="F:zinc ion binding"/>
    <property type="evidence" value="ECO:0007669"/>
    <property type="project" value="InterPro"/>
</dbReference>
<evidence type="ECO:0000256" key="5">
    <source>
        <dbReference type="ARBA" id="ARBA00022679"/>
    </source>
</evidence>
<dbReference type="STRING" id="49012.A0A0F7S9Y6"/>
<feature type="compositionally biased region" description="Polar residues" evidence="8">
    <location>
        <begin position="37"/>
        <end position="49"/>
    </location>
</feature>
<evidence type="ECO:0000256" key="8">
    <source>
        <dbReference type="SAM" id="MobiDB-lite"/>
    </source>
</evidence>
<dbReference type="InterPro" id="IPR017956">
    <property type="entry name" value="AT_hook_DNA-bd_motif"/>
</dbReference>
<feature type="compositionally biased region" description="Polar residues" evidence="8">
    <location>
        <begin position="1394"/>
        <end position="1415"/>
    </location>
</feature>
<feature type="region of interest" description="Disordered" evidence="8">
    <location>
        <begin position="969"/>
        <end position="1085"/>
    </location>
</feature>
<dbReference type="PROSITE" id="PS50280">
    <property type="entry name" value="SET"/>
    <property type="match status" value="1"/>
</dbReference>
<dbReference type="GO" id="GO:0000981">
    <property type="term" value="F:DNA-binding transcription factor activity, RNA polymerase II-specific"/>
    <property type="evidence" value="ECO:0007669"/>
    <property type="project" value="InterPro"/>
</dbReference>
<feature type="domain" description="Zn(2)-C6 fungal-type" evidence="9">
    <location>
        <begin position="1495"/>
        <end position="1527"/>
    </location>
</feature>
<feature type="compositionally biased region" description="Basic and acidic residues" evidence="8">
    <location>
        <begin position="1379"/>
        <end position="1389"/>
    </location>
</feature>
<proteinExistence type="predicted"/>
<feature type="compositionally biased region" description="Low complexity" evidence="8">
    <location>
        <begin position="156"/>
        <end position="165"/>
    </location>
</feature>
<evidence type="ECO:0000256" key="4">
    <source>
        <dbReference type="ARBA" id="ARBA00022603"/>
    </source>
</evidence>
<dbReference type="PROSITE" id="PS51215">
    <property type="entry name" value="AWS"/>
    <property type="match status" value="1"/>
</dbReference>
<dbReference type="GO" id="GO:0032259">
    <property type="term" value="P:methylation"/>
    <property type="evidence" value="ECO:0007669"/>
    <property type="project" value="UniProtKB-KW"/>
</dbReference>
<dbReference type="SUPFAM" id="SSF82199">
    <property type="entry name" value="SET domain"/>
    <property type="match status" value="1"/>
</dbReference>
<feature type="region of interest" description="Disordered" evidence="8">
    <location>
        <begin position="1373"/>
        <end position="1484"/>
    </location>
</feature>
<protein>
    <recommendedName>
        <fullName evidence="15">SET domain-containing protein</fullName>
    </recommendedName>
</protein>
<feature type="compositionally biased region" description="Polar residues" evidence="8">
    <location>
        <begin position="326"/>
        <end position="342"/>
    </location>
</feature>
<feature type="compositionally biased region" description="Polar residues" evidence="8">
    <location>
        <begin position="491"/>
        <end position="512"/>
    </location>
</feature>
<feature type="region of interest" description="Disordered" evidence="8">
    <location>
        <begin position="1536"/>
        <end position="1562"/>
    </location>
</feature>
<evidence type="ECO:0000256" key="3">
    <source>
        <dbReference type="ARBA" id="ARBA00022454"/>
    </source>
</evidence>
<feature type="compositionally biased region" description="Low complexity" evidence="8">
    <location>
        <begin position="1015"/>
        <end position="1072"/>
    </location>
</feature>
<evidence type="ECO:0000256" key="2">
    <source>
        <dbReference type="ARBA" id="ARBA00004286"/>
    </source>
</evidence>
<dbReference type="FunFam" id="2.170.270.10:FF:000082">
    <property type="entry name" value="Histone-lysine N-methyltransferase"/>
    <property type="match status" value="1"/>
</dbReference>
<dbReference type="PROSITE" id="PS00463">
    <property type="entry name" value="ZN2_CY6_FUNGAL_1"/>
    <property type="match status" value="1"/>
</dbReference>
<evidence type="ECO:0008006" key="15">
    <source>
        <dbReference type="Google" id="ProtNLM"/>
    </source>
</evidence>
<sequence>MSASAASSPFFPSAAAPYTPLPSNSNAGSRSARRSLHTSMQPLSQTASASPFKIPADNSYDDPIILSDTDTDTDMDSVTEVMPGRGEAVDSSKKNDGLTAPHSLPRGTGGPIHGLALLSPTHAAANNHHDESRSSTTLDQSYATSLNSDLNAISDSSLSSLSSIDSDSDTVDNADDKSNASIASPRRTPRPMRTKMLASTPSRDTQVTPEAPAYPSSSTPTPGRRSARIVSSGSSVQKALRRRDELDAKMFANPFRRKPDSPEAPPPAKRSRGRSKKAAPDASLARSSTATLPASQTTTAMSLQSSPASASARRSTRLSLPASHMADSSVSATPQPTSSQRSEAVPTQEFARMLRRGRRSEGVEAVAVTQKQPNLSPRALISSSGSSSSVAATSTIPQAHLGTFVAGNGIAQTAATPPAKRGPGRPKKDPVVVPAAPSTPATPIAEGKDPAMARRLRKRSSSSVGAGVQASLTTVIQQPRPESPRKRGRPSRSTINATSETVGESLSASQAQALPRNVSAPKSTIDLLDDDISELSDVSDASLDSSQPSRSASQSAQSVPRGRGRPPSATTSESRKLKRASRQDKDGKAYHYTGLYAGEADAVASTPSRRPAETQNTVFPTPIHFGAKLLTEERDFCLPYPIHQSMEQLRDRVNAKRKPPRYQQISKNKYVTRAKLQGETPLCNCKPGSGCESDCMNRMLMFICDPRTCPSASNCTNVSLGRRPTIKTAVAYYGRRGFGLKTLEPIKKDAFIDEYRGEVINLSEAAKRVTEEYKATGNYYLLDYDSAAGELLDGGRKGNITRFANHSCDPNCRIEKFIICGTDEALSAEFQIGLFANRDIAEGEELTYNYGWAAFQPRDITGAPTAQVPSEQCLCGAANCSGILGGKKAPVPKAVADAVTANSRKKTAKGLGKGKARKSAQSSRARMRAMTPIAMPSSALLSAKAARSSRMREEAQTSLNLLNKIVTKRRERTARAEEDAAMSTAAIGTDTSMEPVEKESEDRVLDSSETSAQVSSSHPAAAANAEEAVAPLQAAASSTPSSVPAVSQVTTSATPTEVSNSQSANTATQATAVPTVSGKEASSVTSRAFPRLPLLKRLANPRMGSTFGRNATGARGTKDRRWSAAEALISDNDEASSVERDLSDSEGTTSDFQKQDGNPQRRPASKNTAVKTPGRRGRRKLQLSAEEAQRRAAERRARNAFLARVRRASKRGIIIQDPTQHPLKKISIQCTAAPENTYIPDLPSSLVTLGMTTADARRARNAFLARVRRAVKRGFSKDVAIKMAAKPLPGDPNRDTPVMKAQRAYMEQIEREAAEELTGSVQRAGTPRSITRQQTLHVSDADPVLTTNLGIMNDGATSNEQGSAMGQVATWHNQPPIEPHMEQAGHEGGGDGSASIQAQDTAEASNSTHRASNAPPSFESRADTAATRPLSGVSSQQVPSYVIATSNTNGNHETASGSDADDSAYHSPSASRLASASPSKSGATNLMASRKQNSACDACRSRKVRCNRDPGEATCNHCKAKNIDCTTLYVQWATSSAKRPTKRPRTSMPFPSEEKKEASKPPEVIDAAVQVQDRLLDALFQRDADYVAADNKIYLYQSVPCNAPLSATGYTTRNIIPASYLPGPKPAATTSAELHLLDRQRREDFVNDLVETYFSVVHARLPLLNPQAFRKRYYERSPELGGPPSDIILALVIAWGAKFSENPLIAQDRSESAGELVKAYGQAHAALLKGETVRANQITGIKGGIEQPILTVPEELREQGRNRIADHLTWRAQDVMDRLRVARVASLENVQACLLMESLLLHPSVYFNGNLNLAGTPIPAKHRSLLAYTNGHWYVIAIKHMLDLGIHCKEKVMTIKDATLRGETLFTWWLACMADSASALFFQRRCLVSGDDYNSDPPAGDADNKKEAPHPLGSLDSYLAFFGSMHDTVVFQRKLSSYYFVPRSHIEGVRLDKVVEIVEMLKKWRDNHLEKVGVPLPHWPPHWDYIAAVSACTSDINYHANWIVLWRLVDEMGIYGTDRSDATSPIHQDRLKRRTASEQDAVPRDQVPDSEQVQLTLATIQEEALNSALRIAGLTEILRNNHYLRLDPCNSLQSLEAAAHMLIRFQRSEVDIIVAGFRQYGLSYEDCFDKADLMEDLAAAYNERARQDPDFVPGSALGLALERDAATANEHNGVPELAIAAAALSNAAASANGGAEGHSFDAEALVQQPPSGVEADATTDDEDATNAASFHSMFTTADTADAADDSRNDIAISAHVYNGMRDSSHPSFPSDAAVDPNLG</sequence>
<feature type="compositionally biased region" description="Polar residues" evidence="8">
    <location>
        <begin position="1145"/>
        <end position="1158"/>
    </location>
</feature>
<feature type="compositionally biased region" description="Basic residues" evidence="8">
    <location>
        <begin position="903"/>
        <end position="918"/>
    </location>
</feature>
<dbReference type="InterPro" id="IPR003616">
    <property type="entry name" value="Post-SET_dom"/>
</dbReference>
<dbReference type="GO" id="GO:0003677">
    <property type="term" value="F:DNA binding"/>
    <property type="evidence" value="ECO:0007669"/>
    <property type="project" value="InterPro"/>
</dbReference>
<feature type="region of interest" description="Disordered" evidence="8">
    <location>
        <begin position="2023"/>
        <end position="2049"/>
    </location>
</feature>
<dbReference type="InterPro" id="IPR036864">
    <property type="entry name" value="Zn2-C6_fun-type_DNA-bd_sf"/>
</dbReference>
<dbReference type="InterPro" id="IPR001214">
    <property type="entry name" value="SET_dom"/>
</dbReference>
<evidence type="ECO:0000256" key="7">
    <source>
        <dbReference type="ARBA" id="ARBA00023242"/>
    </source>
</evidence>
<feature type="compositionally biased region" description="Polar residues" evidence="8">
    <location>
        <begin position="1432"/>
        <end position="1457"/>
    </location>
</feature>
<dbReference type="Pfam" id="PF00172">
    <property type="entry name" value="Zn_clus"/>
    <property type="match status" value="1"/>
</dbReference>
<feature type="region of interest" description="Disordered" evidence="8">
    <location>
        <begin position="538"/>
        <end position="590"/>
    </location>
</feature>
<feature type="region of interest" description="Disordered" evidence="8">
    <location>
        <begin position="1"/>
        <end position="140"/>
    </location>
</feature>
<feature type="compositionally biased region" description="Basic and acidic residues" evidence="8">
    <location>
        <begin position="2035"/>
        <end position="2047"/>
    </location>
</feature>
<keyword evidence="3" id="KW-0158">Chromosome</keyword>
<evidence type="ECO:0000259" key="12">
    <source>
        <dbReference type="PROSITE" id="PS51215"/>
    </source>
</evidence>
<feature type="compositionally biased region" description="Low complexity" evidence="8">
    <location>
        <begin position="302"/>
        <end position="323"/>
    </location>
</feature>
<feature type="region of interest" description="Disordered" evidence="8">
    <location>
        <begin position="2260"/>
        <end position="2279"/>
    </location>
</feature>
<dbReference type="GO" id="GO:0042054">
    <property type="term" value="F:histone methyltransferase activity"/>
    <property type="evidence" value="ECO:0007669"/>
    <property type="project" value="InterPro"/>
</dbReference>
<dbReference type="SUPFAM" id="SSF57701">
    <property type="entry name" value="Zn2/Cys6 DNA-binding domain"/>
    <property type="match status" value="1"/>
</dbReference>
<keyword evidence="4" id="KW-0489">Methyltransferase</keyword>
<feature type="compositionally biased region" description="Low complexity" evidence="8">
    <location>
        <begin position="208"/>
        <end position="222"/>
    </location>
</feature>
<dbReference type="GO" id="GO:0005694">
    <property type="term" value="C:chromosome"/>
    <property type="evidence" value="ECO:0007669"/>
    <property type="project" value="UniProtKB-SubCell"/>
</dbReference>
<dbReference type="GO" id="GO:0005634">
    <property type="term" value="C:nucleus"/>
    <property type="evidence" value="ECO:0007669"/>
    <property type="project" value="UniProtKB-SubCell"/>
</dbReference>
<feature type="region of interest" description="Disordered" evidence="8">
    <location>
        <begin position="156"/>
        <end position="392"/>
    </location>
</feature>
<comment type="subcellular location">
    <subcellularLocation>
        <location evidence="2">Chromosome</location>
    </subcellularLocation>
    <subcellularLocation>
        <location evidence="1">Nucleus</location>
    </subcellularLocation>
</comment>
<dbReference type="Proteomes" id="UP000242770">
    <property type="component" value="Unassembled WGS sequence"/>
</dbReference>
<dbReference type="InterPro" id="IPR050777">
    <property type="entry name" value="SET2_Histone-Lys_MeTrsfase"/>
</dbReference>
<dbReference type="Pfam" id="PF00856">
    <property type="entry name" value="SET"/>
    <property type="match status" value="1"/>
</dbReference>
<feature type="region of interest" description="Disordered" evidence="8">
    <location>
        <begin position="412"/>
        <end position="518"/>
    </location>
</feature>
<feature type="compositionally biased region" description="Low complexity" evidence="8">
    <location>
        <begin position="461"/>
        <end position="471"/>
    </location>
</feature>
<evidence type="ECO:0000259" key="11">
    <source>
        <dbReference type="PROSITE" id="PS50868"/>
    </source>
</evidence>
<keyword evidence="5" id="KW-0808">Transferase</keyword>
<dbReference type="PANTHER" id="PTHR22884">
    <property type="entry name" value="SET DOMAIN PROTEINS"/>
    <property type="match status" value="1"/>
</dbReference>
<dbReference type="EMBL" id="CCFA01005204">
    <property type="protein sequence ID" value="CDW99827.1"/>
    <property type="molecule type" value="Genomic_DNA"/>
</dbReference>
<dbReference type="SMART" id="SM00384">
    <property type="entry name" value="AT_hook"/>
    <property type="match status" value="4"/>
</dbReference>
<dbReference type="PROSITE" id="PS50868">
    <property type="entry name" value="POST_SET"/>
    <property type="match status" value="1"/>
</dbReference>
<feature type="region of interest" description="Disordered" evidence="8">
    <location>
        <begin position="1100"/>
        <end position="1192"/>
    </location>
</feature>
<keyword evidence="14" id="KW-1185">Reference proteome</keyword>
<evidence type="ECO:0000259" key="10">
    <source>
        <dbReference type="PROSITE" id="PS50280"/>
    </source>
</evidence>
<evidence type="ECO:0000313" key="13">
    <source>
        <dbReference type="EMBL" id="CDW99827.1"/>
    </source>
</evidence>
<keyword evidence="7" id="KW-0539">Nucleus</keyword>
<feature type="compositionally biased region" description="Low complexity" evidence="8">
    <location>
        <begin position="1"/>
        <end position="30"/>
    </location>
</feature>
<feature type="domain" description="SET" evidence="10">
    <location>
        <begin position="716"/>
        <end position="851"/>
    </location>
</feature>
<dbReference type="CDD" id="cd12148">
    <property type="entry name" value="fungal_TF_MHR"/>
    <property type="match status" value="1"/>
</dbReference>
<accession>A0A0F7S9Y6</accession>
<feature type="compositionally biased region" description="Basic and acidic residues" evidence="8">
    <location>
        <begin position="995"/>
        <end position="1006"/>
    </location>
</feature>